<organism evidence="4 5">
    <name type="scientific">Acinetobacter populi</name>
    <dbReference type="NCBI Taxonomy" id="1582270"/>
    <lineage>
        <taxon>Bacteria</taxon>
        <taxon>Pseudomonadati</taxon>
        <taxon>Pseudomonadota</taxon>
        <taxon>Gammaproteobacteria</taxon>
        <taxon>Moraxellales</taxon>
        <taxon>Moraxellaceae</taxon>
        <taxon>Acinetobacter</taxon>
    </lineage>
</organism>
<keyword evidence="5" id="KW-1185">Reference proteome</keyword>
<evidence type="ECO:0000256" key="2">
    <source>
        <dbReference type="ARBA" id="ARBA00022695"/>
    </source>
</evidence>
<dbReference type="SUPFAM" id="SSF52374">
    <property type="entry name" value="Nucleotidylyl transferase"/>
    <property type="match status" value="1"/>
</dbReference>
<dbReference type="PANTHER" id="PTHR21342:SF0">
    <property type="entry name" value="BIFUNCTIONAL NMN ADENYLYLTRANSFERASE_NUDIX HYDROLASE"/>
    <property type="match status" value="1"/>
</dbReference>
<dbReference type="Gene3D" id="3.40.50.620">
    <property type="entry name" value="HUPs"/>
    <property type="match status" value="1"/>
</dbReference>
<dbReference type="AlphaFoldDB" id="A0A1Z9Z146"/>
<gene>
    <name evidence="4" type="ORF">CAP51_00670</name>
</gene>
<protein>
    <submittedName>
        <fullName evidence="4">Nicotinamide-nucleotide adenylyltransferase</fullName>
    </submittedName>
</protein>
<dbReference type="Pfam" id="PF01467">
    <property type="entry name" value="CTP_transf_like"/>
    <property type="match status" value="1"/>
</dbReference>
<evidence type="ECO:0000313" key="5">
    <source>
        <dbReference type="Proteomes" id="UP000196536"/>
    </source>
</evidence>
<dbReference type="NCBIfam" id="TIGR00125">
    <property type="entry name" value="cyt_tran_rel"/>
    <property type="match status" value="1"/>
</dbReference>
<reference evidence="4 5" key="1">
    <citation type="submission" date="2017-05" db="EMBL/GenBank/DDBJ databases">
        <title>Acinetobacter populi ANC 5415 (= PBJ7), whole genome shotgun sequencing project.</title>
        <authorList>
            <person name="Nemec A."/>
            <person name="Radolfova-Krizova L."/>
        </authorList>
    </citation>
    <scope>NUCLEOTIDE SEQUENCE [LARGE SCALE GENOMIC DNA]</scope>
    <source>
        <strain evidence="4 5">PBJ7</strain>
    </source>
</reference>
<name>A0A1Z9Z146_9GAMM</name>
<comment type="caution">
    <text evidence="4">The sequence shown here is derived from an EMBL/GenBank/DDBJ whole genome shotgun (WGS) entry which is preliminary data.</text>
</comment>
<dbReference type="Proteomes" id="UP000196536">
    <property type="component" value="Unassembled WGS sequence"/>
</dbReference>
<feature type="domain" description="Cytidyltransferase-like" evidence="3">
    <location>
        <begin position="16"/>
        <end position="68"/>
    </location>
</feature>
<evidence type="ECO:0000313" key="4">
    <source>
        <dbReference type="EMBL" id="OUY08169.1"/>
    </source>
</evidence>
<sequence>MDELMLGTQKKFDYLVFIGRFQPFHFAHKEVIDIAFGMSENVILVLGSAQNERTIKNPFSIAEREQMILGNFNSEVQQHLFFVPIIDLYNDKKWVKAVTDGVAAVTGEGHKVGLIGHFKDESSYYLRLFPEWELVELDNLKNALSATPLREKYYQGEIDREHFPENVQQFLQQFKNSEWYPKLQQYYLKQDLSVVNQQEA</sequence>
<accession>A0A1Z9Z146</accession>
<keyword evidence="2 4" id="KW-0548">Nucleotidyltransferase</keyword>
<proteinExistence type="predicted"/>
<dbReference type="GO" id="GO:0016779">
    <property type="term" value="F:nucleotidyltransferase activity"/>
    <property type="evidence" value="ECO:0007669"/>
    <property type="project" value="UniProtKB-KW"/>
</dbReference>
<keyword evidence="1 4" id="KW-0808">Transferase</keyword>
<dbReference type="PANTHER" id="PTHR21342">
    <property type="entry name" value="PHOSPHOPANTETHEINE ADENYLYLTRANSFERASE"/>
    <property type="match status" value="1"/>
</dbReference>
<evidence type="ECO:0000256" key="1">
    <source>
        <dbReference type="ARBA" id="ARBA00022679"/>
    </source>
</evidence>
<dbReference type="OrthoDB" id="542521at2"/>
<dbReference type="EMBL" id="NEXX01000001">
    <property type="protein sequence ID" value="OUY08169.1"/>
    <property type="molecule type" value="Genomic_DNA"/>
</dbReference>
<dbReference type="InterPro" id="IPR014729">
    <property type="entry name" value="Rossmann-like_a/b/a_fold"/>
</dbReference>
<dbReference type="InterPro" id="IPR004821">
    <property type="entry name" value="Cyt_trans-like"/>
</dbReference>
<evidence type="ECO:0000259" key="3">
    <source>
        <dbReference type="Pfam" id="PF01467"/>
    </source>
</evidence>
<dbReference type="NCBIfam" id="NF010365">
    <property type="entry name" value="PRK13793.1"/>
    <property type="match status" value="1"/>
</dbReference>